<sequence>MTGIRHNQSTCPVAERPVPAGSDPSRIRAYEGKPGRKMRSPRVLGLVLAGGAGRRLAPLTADRAKPAVPFGGIYRLVDFVLSNLVNAGYLRIAVLTQYKSHSLDRHITTTWRMSTLLGNYVTPVPAQQRLGPQWYAGSADAIHQSLNLVHDESPDIVVVFGADHVYRMDPRQMVAQHLETGAGVTVAGLRVPRSEGSEFGVISTAPDGLTVTEFLEKPANPPGLPGSPDEIFASMGNYVFTTDVLIDVLRADAANSDSLHDMGGNIVPMLVERGMAAVYDFASNEVPGALARDRGYWRDVGTLDSYYEAHMDLCALDPVFNLYNRDWPIYTNVPPVPPAKFVHDAPGRVGVAIDSVVSNGVIVSGGTVRRSVLSPGVRVNSWASVENAVVMDNTVIGRRAVVRDAILDKNVVVPPGASVGVDKKHDLDRGYQVSAGGVTVVGKGVTIAD</sequence>
<dbReference type="Gene3D" id="3.90.550.10">
    <property type="entry name" value="Spore Coat Polysaccharide Biosynthesis Protein SpsA, Chain A"/>
    <property type="match status" value="1"/>
</dbReference>
<accession>A0A0S4QF00</accession>
<dbReference type="NCBIfam" id="NF002023">
    <property type="entry name" value="PRK00844.1"/>
    <property type="match status" value="1"/>
</dbReference>
<evidence type="ECO:0000256" key="8">
    <source>
        <dbReference type="ARBA" id="ARBA00023277"/>
    </source>
</evidence>
<comment type="pathway">
    <text evidence="9">Glycan biosynthesis; glycogen biosynthesis.</text>
</comment>
<proteinExistence type="inferred from homology"/>
<dbReference type="PANTHER" id="PTHR43523:SF2">
    <property type="entry name" value="GLUCOSE-1-PHOSPHATE ADENYLYLTRANSFERASE"/>
    <property type="match status" value="1"/>
</dbReference>
<evidence type="ECO:0000259" key="11">
    <source>
        <dbReference type="Pfam" id="PF00483"/>
    </source>
</evidence>
<dbReference type="NCBIfam" id="TIGR02091">
    <property type="entry name" value="glgC"/>
    <property type="match status" value="1"/>
</dbReference>
<comment type="function">
    <text evidence="9">Involved in the biosynthesis of ADP-glucose, a building block required for the elongation reactions to produce glycogen. Catalyzes the reaction between ATP and alpha-D-glucose 1-phosphate (G1P) to produce pyrophosphate and ADP-Glc.</text>
</comment>
<feature type="site" description="Could play a key role in the communication between the regulatory and the substrate sites" evidence="9">
    <location>
        <position position="97"/>
    </location>
</feature>
<dbReference type="UniPathway" id="UPA00164"/>
<keyword evidence="5 9" id="KW-0547">Nucleotide-binding</keyword>
<evidence type="ECO:0000313" key="13">
    <source>
        <dbReference type="EMBL" id="CUU53854.1"/>
    </source>
</evidence>
<dbReference type="GO" id="GO:0005524">
    <property type="term" value="F:ATP binding"/>
    <property type="evidence" value="ECO:0007669"/>
    <property type="project" value="UniProtKB-KW"/>
</dbReference>
<dbReference type="AlphaFoldDB" id="A0A0S4QF00"/>
<comment type="similarity">
    <text evidence="1 9">Belongs to the bacterial/plant glucose-1-phosphate adenylyltransferase family.</text>
</comment>
<keyword evidence="4 9" id="KW-0548">Nucleotidyltransferase</keyword>
<dbReference type="GO" id="GO:0005978">
    <property type="term" value="P:glycogen biosynthetic process"/>
    <property type="evidence" value="ECO:0007669"/>
    <property type="project" value="UniProtKB-UniRule"/>
</dbReference>
<evidence type="ECO:0000313" key="14">
    <source>
        <dbReference type="Proteomes" id="UP000198802"/>
    </source>
</evidence>
<dbReference type="Pfam" id="PF00483">
    <property type="entry name" value="NTP_transferase"/>
    <property type="match status" value="1"/>
</dbReference>
<dbReference type="Proteomes" id="UP000198802">
    <property type="component" value="Unassembled WGS sequence"/>
</dbReference>
<comment type="catalytic activity">
    <reaction evidence="9">
        <text>alpha-D-glucose 1-phosphate + ATP + H(+) = ADP-alpha-D-glucose + diphosphate</text>
        <dbReference type="Rhea" id="RHEA:12120"/>
        <dbReference type="ChEBI" id="CHEBI:15378"/>
        <dbReference type="ChEBI" id="CHEBI:30616"/>
        <dbReference type="ChEBI" id="CHEBI:33019"/>
        <dbReference type="ChEBI" id="CHEBI:57498"/>
        <dbReference type="ChEBI" id="CHEBI:58601"/>
        <dbReference type="EC" id="2.7.7.27"/>
    </reaction>
</comment>
<evidence type="ECO:0000259" key="12">
    <source>
        <dbReference type="Pfam" id="PF24894"/>
    </source>
</evidence>
<name>A0A0S4QF00_9ACTN</name>
<dbReference type="SUPFAM" id="SSF51161">
    <property type="entry name" value="Trimeric LpxA-like enzymes"/>
    <property type="match status" value="1"/>
</dbReference>
<keyword evidence="2 9" id="KW-0321">Glycogen metabolism</keyword>
<evidence type="ECO:0000256" key="7">
    <source>
        <dbReference type="ARBA" id="ARBA00023056"/>
    </source>
</evidence>
<evidence type="ECO:0000256" key="5">
    <source>
        <dbReference type="ARBA" id="ARBA00022741"/>
    </source>
</evidence>
<feature type="compositionally biased region" description="Polar residues" evidence="10">
    <location>
        <begin position="1"/>
        <end position="11"/>
    </location>
</feature>
<dbReference type="InterPro" id="IPR011831">
    <property type="entry name" value="ADP-Glc_PPase"/>
</dbReference>
<dbReference type="InterPro" id="IPR029044">
    <property type="entry name" value="Nucleotide-diphossugar_trans"/>
</dbReference>
<feature type="binding site" evidence="9">
    <location>
        <position position="200"/>
    </location>
    <ligand>
        <name>alpha-D-glucose 1-phosphate</name>
        <dbReference type="ChEBI" id="CHEBI:58601"/>
    </ligand>
</feature>
<dbReference type="InterPro" id="IPR005835">
    <property type="entry name" value="NTP_transferase_dom"/>
</dbReference>
<organism evidence="13 14">
    <name type="scientific">Parafrankia irregularis</name>
    <dbReference type="NCBI Taxonomy" id="795642"/>
    <lineage>
        <taxon>Bacteria</taxon>
        <taxon>Bacillati</taxon>
        <taxon>Actinomycetota</taxon>
        <taxon>Actinomycetes</taxon>
        <taxon>Frankiales</taxon>
        <taxon>Frankiaceae</taxon>
        <taxon>Parafrankia</taxon>
    </lineage>
</organism>
<evidence type="ECO:0000256" key="1">
    <source>
        <dbReference type="ARBA" id="ARBA00010443"/>
    </source>
</evidence>
<dbReference type="CDD" id="cd04651">
    <property type="entry name" value="LbH_G1P_AT_C"/>
    <property type="match status" value="1"/>
</dbReference>
<evidence type="ECO:0000256" key="6">
    <source>
        <dbReference type="ARBA" id="ARBA00022840"/>
    </source>
</evidence>
<dbReference type="InterPro" id="IPR056818">
    <property type="entry name" value="GlmU/GlgC-like_hexapep"/>
</dbReference>
<feature type="binding site" evidence="9">
    <location>
        <position position="234"/>
    </location>
    <ligand>
        <name>alpha-D-glucose 1-phosphate</name>
        <dbReference type="ChEBI" id="CHEBI:58601"/>
    </ligand>
</feature>
<reference evidence="14" key="1">
    <citation type="submission" date="2015-11" db="EMBL/GenBank/DDBJ databases">
        <authorList>
            <person name="Varghese N."/>
        </authorList>
    </citation>
    <scope>NUCLEOTIDE SEQUENCE [LARGE SCALE GENOMIC DNA]</scope>
    <source>
        <strain evidence="14">DSM 45899</strain>
    </source>
</reference>
<feature type="binding site" evidence="9">
    <location>
        <begin position="216"/>
        <end position="217"/>
    </location>
    <ligand>
        <name>alpha-D-glucose 1-phosphate</name>
        <dbReference type="ChEBI" id="CHEBI:58601"/>
    </ligand>
</feature>
<dbReference type="SUPFAM" id="SSF53448">
    <property type="entry name" value="Nucleotide-diphospho-sugar transferases"/>
    <property type="match status" value="1"/>
</dbReference>
<feature type="domain" description="Glucose-1-phosphate adenylyltransferase/Bifunctional protein GlmU-like C-terminal hexapeptide" evidence="12">
    <location>
        <begin position="337"/>
        <end position="441"/>
    </location>
</feature>
<dbReference type="Pfam" id="PF24894">
    <property type="entry name" value="Hexapep_GlmU"/>
    <property type="match status" value="1"/>
</dbReference>
<dbReference type="PANTHER" id="PTHR43523">
    <property type="entry name" value="GLUCOSE-1-PHOSPHATE ADENYLYLTRANSFERASE-RELATED"/>
    <property type="match status" value="1"/>
</dbReference>
<evidence type="ECO:0000256" key="2">
    <source>
        <dbReference type="ARBA" id="ARBA00022600"/>
    </source>
</evidence>
<evidence type="ECO:0000256" key="4">
    <source>
        <dbReference type="ARBA" id="ARBA00022695"/>
    </source>
</evidence>
<dbReference type="NCBIfam" id="NF001947">
    <property type="entry name" value="PRK00725.1"/>
    <property type="match status" value="1"/>
</dbReference>
<dbReference type="GO" id="GO:0008878">
    <property type="term" value="F:glucose-1-phosphate adenylyltransferase activity"/>
    <property type="evidence" value="ECO:0007669"/>
    <property type="project" value="UniProtKB-UniRule"/>
</dbReference>
<keyword evidence="3 9" id="KW-0808">Transferase</keyword>
<dbReference type="InterPro" id="IPR011004">
    <property type="entry name" value="Trimer_LpxA-like_sf"/>
</dbReference>
<keyword evidence="7 9" id="KW-0320">Glycogen biosynthesis</keyword>
<dbReference type="InterPro" id="IPR005836">
    <property type="entry name" value="ADP_Glu_pyroP_CS"/>
</dbReference>
<dbReference type="PROSITE" id="PS00810">
    <property type="entry name" value="ADP_GLC_PYROPHOSPH_3"/>
    <property type="match status" value="1"/>
</dbReference>
<feature type="site" description="Could play a key role in the communication between the regulatory and the substrate sites" evidence="9">
    <location>
        <position position="134"/>
    </location>
</feature>
<dbReference type="HAMAP" id="MF_00624">
    <property type="entry name" value="GlgC"/>
    <property type="match status" value="1"/>
</dbReference>
<feature type="compositionally biased region" description="Basic and acidic residues" evidence="10">
    <location>
        <begin position="25"/>
        <end position="34"/>
    </location>
</feature>
<feature type="domain" description="Nucleotidyl transferase" evidence="11">
    <location>
        <begin position="45"/>
        <end position="313"/>
    </location>
</feature>
<dbReference type="Gene3D" id="2.160.10.10">
    <property type="entry name" value="Hexapeptide repeat proteins"/>
    <property type="match status" value="1"/>
</dbReference>
<keyword evidence="8 9" id="KW-0119">Carbohydrate metabolism</keyword>
<evidence type="ECO:0000256" key="9">
    <source>
        <dbReference type="HAMAP-Rule" id="MF_00624"/>
    </source>
</evidence>
<dbReference type="CDD" id="cd02508">
    <property type="entry name" value="ADP_Glucose_PP"/>
    <property type="match status" value="1"/>
</dbReference>
<evidence type="ECO:0000256" key="10">
    <source>
        <dbReference type="SAM" id="MobiDB-lite"/>
    </source>
</evidence>
<comment type="subunit">
    <text evidence="9">Homotetramer.</text>
</comment>
<keyword evidence="6 9" id="KW-0067">ATP-binding</keyword>
<dbReference type="PROSITE" id="PS00809">
    <property type="entry name" value="ADP_GLC_PYROPHOSPH_2"/>
    <property type="match status" value="1"/>
</dbReference>
<dbReference type="EMBL" id="FAOZ01000001">
    <property type="protein sequence ID" value="CUU53854.1"/>
    <property type="molecule type" value="Genomic_DNA"/>
</dbReference>
<protein>
    <recommendedName>
        <fullName evidence="9">Glucose-1-phosphate adenylyltransferase</fullName>
        <ecNumber evidence="9">2.7.7.27</ecNumber>
    </recommendedName>
    <alternativeName>
        <fullName evidence="9">ADP-glucose pyrophosphorylase</fullName>
        <shortName evidence="9">ADPGlc PPase</shortName>
    </alternativeName>
    <alternativeName>
        <fullName evidence="9">ADP-glucose synthase</fullName>
    </alternativeName>
</protein>
<dbReference type="InterPro" id="IPR023049">
    <property type="entry name" value="GlgC_bac"/>
</dbReference>
<keyword evidence="14" id="KW-1185">Reference proteome</keyword>
<evidence type="ECO:0000256" key="3">
    <source>
        <dbReference type="ARBA" id="ARBA00022679"/>
    </source>
</evidence>
<dbReference type="EC" id="2.7.7.27" evidence="9"/>
<gene>
    <name evidence="9" type="primary">glgC</name>
    <name evidence="13" type="ORF">Ga0074812_101352</name>
</gene>
<feature type="binding site" evidence="9">
    <location>
        <position position="135"/>
    </location>
    <ligand>
        <name>alpha-D-glucose 1-phosphate</name>
        <dbReference type="ChEBI" id="CHEBI:58601"/>
    </ligand>
</feature>
<feature type="region of interest" description="Disordered" evidence="10">
    <location>
        <begin position="1"/>
        <end position="36"/>
    </location>
</feature>